<evidence type="ECO:0000313" key="2">
    <source>
        <dbReference type="EMBL" id="KAG0501232.1"/>
    </source>
</evidence>
<evidence type="ECO:0000313" key="3">
    <source>
        <dbReference type="Proteomes" id="UP000639772"/>
    </source>
</evidence>
<reference evidence="2 3" key="1">
    <citation type="journal article" date="2020" name="Nat. Food">
        <title>A phased Vanilla planifolia genome enables genetic improvement of flavour and production.</title>
        <authorList>
            <person name="Hasing T."/>
            <person name="Tang H."/>
            <person name="Brym M."/>
            <person name="Khazi F."/>
            <person name="Huang T."/>
            <person name="Chambers A.H."/>
        </authorList>
    </citation>
    <scope>NUCLEOTIDE SEQUENCE [LARGE SCALE GENOMIC DNA]</scope>
    <source>
        <tissue evidence="2">Leaf</tissue>
    </source>
</reference>
<feature type="region of interest" description="Disordered" evidence="1">
    <location>
        <begin position="1"/>
        <end position="36"/>
    </location>
</feature>
<protein>
    <submittedName>
        <fullName evidence="2">Uncharacterized protein</fullName>
    </submittedName>
</protein>
<accession>A0A835VJJ3</accession>
<dbReference type="Proteomes" id="UP000639772">
    <property type="component" value="Chromosome 1"/>
</dbReference>
<gene>
    <name evidence="2" type="ORF">HPP92_001304</name>
</gene>
<evidence type="ECO:0000256" key="1">
    <source>
        <dbReference type="SAM" id="MobiDB-lite"/>
    </source>
</evidence>
<organism evidence="2 3">
    <name type="scientific">Vanilla planifolia</name>
    <name type="common">Vanilla</name>
    <dbReference type="NCBI Taxonomy" id="51239"/>
    <lineage>
        <taxon>Eukaryota</taxon>
        <taxon>Viridiplantae</taxon>
        <taxon>Streptophyta</taxon>
        <taxon>Embryophyta</taxon>
        <taxon>Tracheophyta</taxon>
        <taxon>Spermatophyta</taxon>
        <taxon>Magnoliopsida</taxon>
        <taxon>Liliopsida</taxon>
        <taxon>Asparagales</taxon>
        <taxon>Orchidaceae</taxon>
        <taxon>Vanilloideae</taxon>
        <taxon>Vanilleae</taxon>
        <taxon>Vanilla</taxon>
    </lineage>
</organism>
<proteinExistence type="predicted"/>
<name>A0A835VJJ3_VANPL</name>
<dbReference type="EMBL" id="JADCNM010000001">
    <property type="protein sequence ID" value="KAG0501232.1"/>
    <property type="molecule type" value="Genomic_DNA"/>
</dbReference>
<dbReference type="AlphaFoldDB" id="A0A835VJJ3"/>
<comment type="caution">
    <text evidence="2">The sequence shown here is derived from an EMBL/GenBank/DDBJ whole genome shotgun (WGS) entry which is preliminary data.</text>
</comment>
<sequence length="93" mass="9974">MKRKLKESNGCSASFPSVLPLGKRQKAVPSSSSLTTLHSSVKGNAIKSYHSTSATISPLSDARVVKNAEEVRAFSDACRDEAREGKEAEKPLL</sequence>